<dbReference type="Proteomes" id="UP000324222">
    <property type="component" value="Unassembled WGS sequence"/>
</dbReference>
<dbReference type="AlphaFoldDB" id="A0A5B7HDT6"/>
<organism evidence="1 2">
    <name type="scientific">Portunus trituberculatus</name>
    <name type="common">Swimming crab</name>
    <name type="synonym">Neptunus trituberculatus</name>
    <dbReference type="NCBI Taxonomy" id="210409"/>
    <lineage>
        <taxon>Eukaryota</taxon>
        <taxon>Metazoa</taxon>
        <taxon>Ecdysozoa</taxon>
        <taxon>Arthropoda</taxon>
        <taxon>Crustacea</taxon>
        <taxon>Multicrustacea</taxon>
        <taxon>Malacostraca</taxon>
        <taxon>Eumalacostraca</taxon>
        <taxon>Eucarida</taxon>
        <taxon>Decapoda</taxon>
        <taxon>Pleocyemata</taxon>
        <taxon>Brachyura</taxon>
        <taxon>Eubrachyura</taxon>
        <taxon>Portunoidea</taxon>
        <taxon>Portunidae</taxon>
        <taxon>Portuninae</taxon>
        <taxon>Portunus</taxon>
    </lineage>
</organism>
<accession>A0A5B7HDT6</accession>
<dbReference type="EMBL" id="VSRR010027385">
    <property type="protein sequence ID" value="MPC68156.1"/>
    <property type="molecule type" value="Genomic_DNA"/>
</dbReference>
<protein>
    <submittedName>
        <fullName evidence="1">Uncharacterized protein</fullName>
    </submittedName>
</protein>
<sequence length="79" mass="9017">MDKERRREENPADEAAVDLYLSLLGLLRSFRTAVALYWRITAFPKQRLGSHSLATLALLCRLPRKRQVGEAARESVCCE</sequence>
<evidence type="ECO:0000313" key="2">
    <source>
        <dbReference type="Proteomes" id="UP000324222"/>
    </source>
</evidence>
<evidence type="ECO:0000313" key="1">
    <source>
        <dbReference type="EMBL" id="MPC68156.1"/>
    </source>
</evidence>
<proteinExistence type="predicted"/>
<comment type="caution">
    <text evidence="1">The sequence shown here is derived from an EMBL/GenBank/DDBJ whole genome shotgun (WGS) entry which is preliminary data.</text>
</comment>
<gene>
    <name evidence="1" type="ORF">E2C01_062353</name>
</gene>
<keyword evidence="2" id="KW-1185">Reference proteome</keyword>
<name>A0A5B7HDT6_PORTR</name>
<reference evidence="1 2" key="1">
    <citation type="submission" date="2019-05" db="EMBL/GenBank/DDBJ databases">
        <title>Another draft genome of Portunus trituberculatus and its Hox gene families provides insights of decapod evolution.</title>
        <authorList>
            <person name="Jeong J.-H."/>
            <person name="Song I."/>
            <person name="Kim S."/>
            <person name="Choi T."/>
            <person name="Kim D."/>
            <person name="Ryu S."/>
            <person name="Kim W."/>
        </authorList>
    </citation>
    <scope>NUCLEOTIDE SEQUENCE [LARGE SCALE GENOMIC DNA]</scope>
    <source>
        <tissue evidence="1">Muscle</tissue>
    </source>
</reference>